<sequence length="348" mass="36422">MATSAVARRIPGDDPFAVDPALDLLHPVPAGVPGWNETAYVHVWNPDAGVGVFVHLGRCPDDLTLWWAQTVALLPDGRLVVDRSFGRAHDDRGPATGTVSLRCVEPRQRWTLRVDGAGEPTTTAETARGLAGAGPAVSLALEVELTALAPVWDLHAAAGVTDLGWAAVHHNEGFRSTGWMRTGGHTWALDGVAHRDHSSGPRDISGLGGFTFLLAVFPDAPRVVNALRTVDRSGVAGSALTGSLDGRGVDIGTGLDAPGLDDLASLAPRTGTVTRVGSEGPEDLHLEVLHGYVLSMLDPNENLIGAAVDAPGDPLLVTQSTVRVVDDDGAVGYGVFERDLRRSLLAGQ</sequence>
<dbReference type="EMBL" id="JBHSIM010000013">
    <property type="protein sequence ID" value="MFC4832059.1"/>
    <property type="molecule type" value="Genomic_DNA"/>
</dbReference>
<dbReference type="RefSeq" id="WP_274189813.1">
    <property type="nucleotide sequence ID" value="NZ_BAABHN010000013.1"/>
</dbReference>
<gene>
    <name evidence="1" type="ORF">ACFPEL_06515</name>
</gene>
<evidence type="ECO:0000313" key="2">
    <source>
        <dbReference type="Proteomes" id="UP001595909"/>
    </source>
</evidence>
<accession>A0ABV9RER5</accession>
<organism evidence="1 2">
    <name type="scientific">Actinomycetospora chibensis</name>
    <dbReference type="NCBI Taxonomy" id="663606"/>
    <lineage>
        <taxon>Bacteria</taxon>
        <taxon>Bacillati</taxon>
        <taxon>Actinomycetota</taxon>
        <taxon>Actinomycetes</taxon>
        <taxon>Pseudonocardiales</taxon>
        <taxon>Pseudonocardiaceae</taxon>
        <taxon>Actinomycetospora</taxon>
    </lineage>
</organism>
<comment type="caution">
    <text evidence="1">The sequence shown here is derived from an EMBL/GenBank/DDBJ whole genome shotgun (WGS) entry which is preliminary data.</text>
</comment>
<dbReference type="Proteomes" id="UP001595909">
    <property type="component" value="Unassembled WGS sequence"/>
</dbReference>
<name>A0ABV9RER5_9PSEU</name>
<reference evidence="2" key="1">
    <citation type="journal article" date="2019" name="Int. J. Syst. Evol. Microbiol.">
        <title>The Global Catalogue of Microorganisms (GCM) 10K type strain sequencing project: providing services to taxonomists for standard genome sequencing and annotation.</title>
        <authorList>
            <consortium name="The Broad Institute Genomics Platform"/>
            <consortium name="The Broad Institute Genome Sequencing Center for Infectious Disease"/>
            <person name="Wu L."/>
            <person name="Ma J."/>
        </authorList>
    </citation>
    <scope>NUCLEOTIDE SEQUENCE [LARGE SCALE GENOMIC DNA]</scope>
    <source>
        <strain evidence="2">CCUG 50347</strain>
    </source>
</reference>
<proteinExistence type="predicted"/>
<evidence type="ECO:0000313" key="1">
    <source>
        <dbReference type="EMBL" id="MFC4832059.1"/>
    </source>
</evidence>
<protein>
    <submittedName>
        <fullName evidence="1">Uncharacterized protein</fullName>
    </submittedName>
</protein>
<keyword evidence="2" id="KW-1185">Reference proteome</keyword>